<accession>A0A5J9V5S9</accession>
<keyword evidence="2" id="KW-1185">Reference proteome</keyword>
<name>A0A5J9V5S9_9POAL</name>
<dbReference type="Proteomes" id="UP000324897">
    <property type="component" value="Chromosome 1"/>
</dbReference>
<dbReference type="EMBL" id="RWGY01000011">
    <property type="protein sequence ID" value="TVU30640.1"/>
    <property type="molecule type" value="Genomic_DNA"/>
</dbReference>
<evidence type="ECO:0000313" key="2">
    <source>
        <dbReference type="Proteomes" id="UP000324897"/>
    </source>
</evidence>
<dbReference type="AlphaFoldDB" id="A0A5J9V5S9"/>
<evidence type="ECO:0000313" key="1">
    <source>
        <dbReference type="EMBL" id="TVU30640.1"/>
    </source>
</evidence>
<organism evidence="1 2">
    <name type="scientific">Eragrostis curvula</name>
    <name type="common">weeping love grass</name>
    <dbReference type="NCBI Taxonomy" id="38414"/>
    <lineage>
        <taxon>Eukaryota</taxon>
        <taxon>Viridiplantae</taxon>
        <taxon>Streptophyta</taxon>
        <taxon>Embryophyta</taxon>
        <taxon>Tracheophyta</taxon>
        <taxon>Spermatophyta</taxon>
        <taxon>Magnoliopsida</taxon>
        <taxon>Liliopsida</taxon>
        <taxon>Poales</taxon>
        <taxon>Poaceae</taxon>
        <taxon>PACMAD clade</taxon>
        <taxon>Chloridoideae</taxon>
        <taxon>Eragrostideae</taxon>
        <taxon>Eragrostidinae</taxon>
        <taxon>Eragrostis</taxon>
    </lineage>
</organism>
<reference evidence="1 2" key="1">
    <citation type="journal article" date="2019" name="Sci. Rep.">
        <title>A high-quality genome of Eragrostis curvula grass provides insights into Poaceae evolution and supports new strategies to enhance forage quality.</title>
        <authorList>
            <person name="Carballo J."/>
            <person name="Santos B.A.C.M."/>
            <person name="Zappacosta D."/>
            <person name="Garbus I."/>
            <person name="Selva J.P."/>
            <person name="Gallo C.A."/>
            <person name="Diaz A."/>
            <person name="Albertini E."/>
            <person name="Caccamo M."/>
            <person name="Echenique V."/>
        </authorList>
    </citation>
    <scope>NUCLEOTIDE SEQUENCE [LARGE SCALE GENOMIC DNA]</scope>
    <source>
        <strain evidence="2">cv. Victoria</strain>
        <tissue evidence="1">Leaf</tissue>
    </source>
</reference>
<proteinExistence type="predicted"/>
<gene>
    <name evidence="1" type="ORF">EJB05_22271</name>
</gene>
<protein>
    <submittedName>
        <fullName evidence="1">Uncharacterized protein</fullName>
    </submittedName>
</protein>
<dbReference type="Gramene" id="TVU30640">
    <property type="protein sequence ID" value="TVU30640"/>
    <property type="gene ID" value="EJB05_22271"/>
</dbReference>
<comment type="caution">
    <text evidence="1">The sequence shown here is derived from an EMBL/GenBank/DDBJ whole genome shotgun (WGS) entry which is preliminary data.</text>
</comment>
<sequence>MMTFMSAGIASVKELQYLLDVPADFLSLGLILAYNVNKLGLKKHVPDDGADSQSATILILVNKTVQFKKVRFDENLGRHRYDNLVVQVLVSVLVAFS</sequence>